<accession>A0A1I7VML4</accession>
<name>A0A1I7VML4_LOALO</name>
<dbReference type="eggNOG" id="ENOG502S2D9">
    <property type="taxonomic scope" value="Eukaryota"/>
</dbReference>
<sequence>MDWKEVFRGGVRVWVYRIVCPKANGISGWSTATPQTQERAAMQKYAILFDCNQQKNKKQKLLVAATWGTVISCIQKFIVYMVKSKKHCFIQRPDHGHPTLSLSPSTTRYVVVNLFKPTDCLWFAIEVIIVPCDADTYRTRCIV</sequence>
<evidence type="ECO:0000313" key="1">
    <source>
        <dbReference type="Proteomes" id="UP000095285"/>
    </source>
</evidence>
<dbReference type="WBParaSite" id="EN70_423">
    <property type="protein sequence ID" value="EN70_423"/>
    <property type="gene ID" value="EN70_423"/>
</dbReference>
<dbReference type="Proteomes" id="UP000095285">
    <property type="component" value="Unassembled WGS sequence"/>
</dbReference>
<dbReference type="AlphaFoldDB" id="A0A1I7VML4"/>
<organism evidence="1 2">
    <name type="scientific">Loa loa</name>
    <name type="common">Eye worm</name>
    <name type="synonym">Filaria loa</name>
    <dbReference type="NCBI Taxonomy" id="7209"/>
    <lineage>
        <taxon>Eukaryota</taxon>
        <taxon>Metazoa</taxon>
        <taxon>Ecdysozoa</taxon>
        <taxon>Nematoda</taxon>
        <taxon>Chromadorea</taxon>
        <taxon>Rhabditida</taxon>
        <taxon>Spirurina</taxon>
        <taxon>Spiruromorpha</taxon>
        <taxon>Filarioidea</taxon>
        <taxon>Onchocercidae</taxon>
        <taxon>Loa</taxon>
    </lineage>
</organism>
<keyword evidence="1" id="KW-1185">Reference proteome</keyword>
<reference evidence="2" key="2">
    <citation type="submission" date="2016-11" db="UniProtKB">
        <authorList>
            <consortium name="WormBaseParasite"/>
        </authorList>
    </citation>
    <scope>IDENTIFICATION</scope>
</reference>
<proteinExistence type="predicted"/>
<protein>
    <submittedName>
        <fullName evidence="2">CBM20 domain-containing protein</fullName>
    </submittedName>
</protein>
<evidence type="ECO:0000313" key="2">
    <source>
        <dbReference type="WBParaSite" id="EN70_423"/>
    </source>
</evidence>
<reference evidence="1" key="1">
    <citation type="submission" date="2012-04" db="EMBL/GenBank/DDBJ databases">
        <title>The Genome Sequence of Loa loa.</title>
        <authorList>
            <consortium name="The Broad Institute Genome Sequencing Platform"/>
            <consortium name="Broad Institute Genome Sequencing Center for Infectious Disease"/>
            <person name="Nutman T.B."/>
            <person name="Fink D.L."/>
            <person name="Russ C."/>
            <person name="Young S."/>
            <person name="Zeng Q."/>
            <person name="Gargeya S."/>
            <person name="Alvarado L."/>
            <person name="Berlin A."/>
            <person name="Chapman S.B."/>
            <person name="Chen Z."/>
            <person name="Freedman E."/>
            <person name="Gellesch M."/>
            <person name="Goldberg J."/>
            <person name="Griggs A."/>
            <person name="Gujja S."/>
            <person name="Heilman E.R."/>
            <person name="Heiman D."/>
            <person name="Howarth C."/>
            <person name="Mehta T."/>
            <person name="Neiman D."/>
            <person name="Pearson M."/>
            <person name="Roberts A."/>
            <person name="Saif S."/>
            <person name="Shea T."/>
            <person name="Shenoy N."/>
            <person name="Sisk P."/>
            <person name="Stolte C."/>
            <person name="Sykes S."/>
            <person name="White J."/>
            <person name="Yandava C."/>
            <person name="Haas B."/>
            <person name="Henn M.R."/>
            <person name="Nusbaum C."/>
            <person name="Birren B."/>
        </authorList>
    </citation>
    <scope>NUCLEOTIDE SEQUENCE [LARGE SCALE GENOMIC DNA]</scope>
</reference>